<comment type="caution">
    <text evidence="2">The sequence shown here is derived from an EMBL/GenBank/DDBJ whole genome shotgun (WGS) entry which is preliminary data.</text>
</comment>
<dbReference type="OrthoDB" id="3043899at2759"/>
<gene>
    <name evidence="2" type="ORF">D9758_015626</name>
</gene>
<protein>
    <submittedName>
        <fullName evidence="2">Uncharacterized protein</fullName>
    </submittedName>
</protein>
<feature type="transmembrane region" description="Helical" evidence="1">
    <location>
        <begin position="498"/>
        <end position="519"/>
    </location>
</feature>
<keyword evidence="1" id="KW-0472">Membrane</keyword>
<feature type="transmembrane region" description="Helical" evidence="1">
    <location>
        <begin position="79"/>
        <end position="97"/>
    </location>
</feature>
<accession>A0A8H5CL98</accession>
<keyword evidence="1" id="KW-0812">Transmembrane</keyword>
<organism evidence="2 3">
    <name type="scientific">Tetrapyrgos nigripes</name>
    <dbReference type="NCBI Taxonomy" id="182062"/>
    <lineage>
        <taxon>Eukaryota</taxon>
        <taxon>Fungi</taxon>
        <taxon>Dikarya</taxon>
        <taxon>Basidiomycota</taxon>
        <taxon>Agaricomycotina</taxon>
        <taxon>Agaricomycetes</taxon>
        <taxon>Agaricomycetidae</taxon>
        <taxon>Agaricales</taxon>
        <taxon>Marasmiineae</taxon>
        <taxon>Marasmiaceae</taxon>
        <taxon>Tetrapyrgos</taxon>
    </lineage>
</organism>
<evidence type="ECO:0000256" key="1">
    <source>
        <dbReference type="SAM" id="Phobius"/>
    </source>
</evidence>
<sequence>MPNLERPYLYRKAESWESVKDNQSPTTSPPRLKQHPWSLAVLMLWTGFVISLLCLLEYAVSRASLDTNPPWSLHVLPDLLLTVFAQLHMAVTSAHLIRVAASAIRFESTAPRTWRELFWTANKSWQDPIGMAFTAQEAFQKKINVSKMFYLFAFICGIAIAIPTILTRAYQMETVPVITAITLSPTTFEPDRINLIDGNLQTGIGLGPWLTGLSVMNLYNSSMFLPESQSGDSLIAARTSTDVDPEDFFFAGDIGAAVNVSLPGLRLQGNCTPVHGDVEDQIQANASIFQTICPSKQVWTNTINARSSFQMDMRACGLTTFSEFDSSAVQNTIHPDASVNPDFGFFSYNYTADSGINGNGLIECHATVSTGNASLRGDKRTFSDFTLDPFFNVSESALGGEPLSHPLYVALSSIMGLDSSNHGALVQGFRFIALDESVQALKYIWSSPSPDDISKRLWSAISQETATIATLSWLDSTKYTGTTETLVSAYVRIQPFAGIAYALIGMWVVLLGVVTLIGYRRSVSASLDGYLVASLLAKDGRELVVDQEYGSADGNLLLRERFESKRMF</sequence>
<dbReference type="Proteomes" id="UP000559256">
    <property type="component" value="Unassembled WGS sequence"/>
</dbReference>
<keyword evidence="1" id="KW-1133">Transmembrane helix</keyword>
<name>A0A8H5CL98_9AGAR</name>
<reference evidence="2 3" key="1">
    <citation type="journal article" date="2020" name="ISME J.">
        <title>Uncovering the hidden diversity of litter-decomposition mechanisms in mushroom-forming fungi.</title>
        <authorList>
            <person name="Floudas D."/>
            <person name="Bentzer J."/>
            <person name="Ahren D."/>
            <person name="Johansson T."/>
            <person name="Persson P."/>
            <person name="Tunlid A."/>
        </authorList>
    </citation>
    <scope>NUCLEOTIDE SEQUENCE [LARGE SCALE GENOMIC DNA]</scope>
    <source>
        <strain evidence="2 3">CBS 291.85</strain>
    </source>
</reference>
<feature type="transmembrane region" description="Helical" evidence="1">
    <location>
        <begin position="148"/>
        <end position="166"/>
    </location>
</feature>
<keyword evidence="3" id="KW-1185">Reference proteome</keyword>
<dbReference type="EMBL" id="JAACJM010000141">
    <property type="protein sequence ID" value="KAF5343374.1"/>
    <property type="molecule type" value="Genomic_DNA"/>
</dbReference>
<proteinExistence type="predicted"/>
<feature type="transmembrane region" description="Helical" evidence="1">
    <location>
        <begin position="37"/>
        <end position="59"/>
    </location>
</feature>
<evidence type="ECO:0000313" key="2">
    <source>
        <dbReference type="EMBL" id="KAF5343374.1"/>
    </source>
</evidence>
<evidence type="ECO:0000313" key="3">
    <source>
        <dbReference type="Proteomes" id="UP000559256"/>
    </source>
</evidence>
<dbReference type="AlphaFoldDB" id="A0A8H5CL98"/>